<feature type="transmembrane region" description="Helical" evidence="6">
    <location>
        <begin position="6"/>
        <end position="27"/>
    </location>
</feature>
<keyword evidence="1" id="KW-1003">Cell membrane</keyword>
<evidence type="ECO:0000256" key="4">
    <source>
        <dbReference type="ARBA" id="ARBA00023136"/>
    </source>
</evidence>
<feature type="compositionally biased region" description="Polar residues" evidence="5">
    <location>
        <begin position="568"/>
        <end position="587"/>
    </location>
</feature>
<dbReference type="PANTHER" id="PTHR22550">
    <property type="entry name" value="SPORE GERMINATION PROTEIN"/>
    <property type="match status" value="1"/>
</dbReference>
<keyword evidence="2 6" id="KW-0812">Transmembrane</keyword>
<dbReference type="RefSeq" id="WP_348398281.1">
    <property type="nucleotide sequence ID" value="NZ_CP136600.1"/>
</dbReference>
<feature type="compositionally biased region" description="Low complexity" evidence="5">
    <location>
        <begin position="545"/>
        <end position="567"/>
    </location>
</feature>
<feature type="compositionally biased region" description="Low complexity" evidence="5">
    <location>
        <begin position="515"/>
        <end position="528"/>
    </location>
</feature>
<dbReference type="SMART" id="SM00327">
    <property type="entry name" value="VWA"/>
    <property type="match status" value="1"/>
</dbReference>
<evidence type="ECO:0000259" key="7">
    <source>
        <dbReference type="PROSITE" id="PS50234"/>
    </source>
</evidence>
<dbReference type="EMBL" id="CP136600">
    <property type="protein sequence ID" value="WOH39515.1"/>
    <property type="molecule type" value="Genomic_DNA"/>
</dbReference>
<keyword evidence="4 6" id="KW-0472">Membrane</keyword>
<evidence type="ECO:0000256" key="1">
    <source>
        <dbReference type="ARBA" id="ARBA00022475"/>
    </source>
</evidence>
<evidence type="ECO:0000313" key="8">
    <source>
        <dbReference type="EMBL" id="WOH39515.1"/>
    </source>
</evidence>
<dbReference type="PROSITE" id="PS50234">
    <property type="entry name" value="VWFA"/>
    <property type="match status" value="1"/>
</dbReference>
<accession>A0ABZ0GV82</accession>
<name>A0ABZ0GV82_9GAMM</name>
<evidence type="ECO:0000256" key="3">
    <source>
        <dbReference type="ARBA" id="ARBA00022989"/>
    </source>
</evidence>
<evidence type="ECO:0000256" key="5">
    <source>
        <dbReference type="SAM" id="MobiDB-lite"/>
    </source>
</evidence>
<organism evidence="8 9">
    <name type="scientific">Thalassotalea fonticola</name>
    <dbReference type="NCBI Taxonomy" id="3065649"/>
    <lineage>
        <taxon>Bacteria</taxon>
        <taxon>Pseudomonadati</taxon>
        <taxon>Pseudomonadota</taxon>
        <taxon>Gammaproteobacteria</taxon>
        <taxon>Alteromonadales</taxon>
        <taxon>Colwelliaceae</taxon>
        <taxon>Thalassotalea</taxon>
    </lineage>
</organism>
<dbReference type="SUPFAM" id="SSF53300">
    <property type="entry name" value="vWA-like"/>
    <property type="match status" value="1"/>
</dbReference>
<dbReference type="Pfam" id="PF13519">
    <property type="entry name" value="VWA_2"/>
    <property type="match status" value="1"/>
</dbReference>
<dbReference type="InterPro" id="IPR002035">
    <property type="entry name" value="VWF_A"/>
</dbReference>
<keyword evidence="3 6" id="KW-1133">Transmembrane helix</keyword>
<dbReference type="Gene3D" id="3.40.50.410">
    <property type="entry name" value="von Willebrand factor, type A domain"/>
    <property type="match status" value="1"/>
</dbReference>
<feature type="domain" description="VWFA" evidence="7">
    <location>
        <begin position="85"/>
        <end position="283"/>
    </location>
</feature>
<evidence type="ECO:0000313" key="9">
    <source>
        <dbReference type="Proteomes" id="UP001301442"/>
    </source>
</evidence>
<feature type="transmembrane region" description="Helical" evidence="6">
    <location>
        <begin position="50"/>
        <end position="68"/>
    </location>
</feature>
<dbReference type="InterPro" id="IPR050768">
    <property type="entry name" value="UPF0353/GerABKA_families"/>
</dbReference>
<evidence type="ECO:0000256" key="6">
    <source>
        <dbReference type="SAM" id="Phobius"/>
    </source>
</evidence>
<feature type="region of interest" description="Disordered" evidence="5">
    <location>
        <begin position="509"/>
        <end position="607"/>
    </location>
</feature>
<protein>
    <submittedName>
        <fullName evidence="8">VWA domain-containing protein</fullName>
    </submittedName>
</protein>
<keyword evidence="9" id="KW-1185">Reference proteome</keyword>
<evidence type="ECO:0000256" key="2">
    <source>
        <dbReference type="ARBA" id="ARBA00022692"/>
    </source>
</evidence>
<dbReference type="Proteomes" id="UP001301442">
    <property type="component" value="Chromosome"/>
</dbReference>
<reference evidence="8 9" key="1">
    <citation type="submission" date="2023-09" db="EMBL/GenBank/DDBJ databases">
        <authorList>
            <person name="Qi X."/>
        </authorList>
    </citation>
    <scope>NUCLEOTIDE SEQUENCE [LARGE SCALE GENOMIC DNA]</scope>
    <source>
        <strain evidence="8 9">S1-1</strain>
    </source>
</reference>
<gene>
    <name evidence="8" type="ORF">RI844_09870</name>
</gene>
<dbReference type="PANTHER" id="PTHR22550:SF5">
    <property type="entry name" value="LEUCINE ZIPPER PROTEIN 4"/>
    <property type="match status" value="1"/>
</dbReference>
<proteinExistence type="predicted"/>
<dbReference type="InterPro" id="IPR036465">
    <property type="entry name" value="vWFA_dom_sf"/>
</dbReference>
<sequence>MNNFTFLAVHWLWLLLLIPLWLMISVYQQKQSLLDLKEYRKTKLEQQKQFVQQILMLLTITALVLALARPGWDPQPQGGKTHGRDMVFLLDVSRSMLVDDARPNRLEVARQAIQNSISNNSIDRFGLVVFAGSTSIVAPLTNDKTFFNYALEQVHNDSVAQGGTRIEDALFKVLDKLAETDQENTMDIILISDGEDLGGQPERALTKLNELGARLIVIGLGDSEFGGRVPDHQGNSWQSYHGKEVWSKMDTLRLRNLAQEAEQGMFIPVGTATFDLAKIIEKLRQVWPSSTHKKGQVLSYHQGYPYCLFIALLAQIICWLRGRNAWLTGLVLFSFNSQALDQQAPNNQTSNTTEISINNTQNKDETAVTELQVSVSADALSQLTTTAQFSLAESILQDSPEQAADIYRYIASQTQQSSTAILANYNLATSLIMLAEQISQSHTMTDDVEQQFNDDFEMFDDDDDYIDPEIYFDEAGDILRTLLLHAPNHKASQKNLEWLMVRAHAQQNTNLQSPEAQSADKSQQSKQEQTSEDGQQPAEHENKQANEQQSSESQQAQQTDASAMQMTDTQLPTPQDSATDILQQSQERNLRERAPKSKKQIAVERNW</sequence>